<organism evidence="3 4">
    <name type="scientific">Massilia norwichensis</name>
    <dbReference type="NCBI Taxonomy" id="1442366"/>
    <lineage>
        <taxon>Bacteria</taxon>
        <taxon>Pseudomonadati</taxon>
        <taxon>Pseudomonadota</taxon>
        <taxon>Betaproteobacteria</taxon>
        <taxon>Burkholderiales</taxon>
        <taxon>Oxalobacteraceae</taxon>
        <taxon>Telluria group</taxon>
        <taxon>Massilia</taxon>
    </lineage>
</organism>
<dbReference type="PANTHER" id="PTHR47698">
    <property type="entry name" value="FATTY-ACID-BINDING PROTEIN 3, CHLOROPLASTIC"/>
    <property type="match status" value="1"/>
</dbReference>
<dbReference type="PROSITE" id="PS51318">
    <property type="entry name" value="TAT"/>
    <property type="match status" value="1"/>
</dbReference>
<dbReference type="PANTHER" id="PTHR47698:SF2">
    <property type="entry name" value="FATTY-ACID-BINDING PROTEIN 3, CHLOROPLASTIC"/>
    <property type="match status" value="1"/>
</dbReference>
<gene>
    <name evidence="3" type="ORF">NX782_25855</name>
</gene>
<keyword evidence="4" id="KW-1185">Reference proteome</keyword>
<dbReference type="InterPro" id="IPR016087">
    <property type="entry name" value="Chalcone_isomerase"/>
</dbReference>
<dbReference type="EMBL" id="JANUGX010000054">
    <property type="protein sequence ID" value="MCS0592610.1"/>
    <property type="molecule type" value="Genomic_DNA"/>
</dbReference>
<comment type="caution">
    <text evidence="3">The sequence shown here is derived from an EMBL/GenBank/DDBJ whole genome shotgun (WGS) entry which is preliminary data.</text>
</comment>
<keyword evidence="3" id="KW-0413">Isomerase</keyword>
<feature type="chain" id="PRO_5045095255" evidence="1">
    <location>
        <begin position="35"/>
        <end position="207"/>
    </location>
</feature>
<evidence type="ECO:0000313" key="3">
    <source>
        <dbReference type="EMBL" id="MCS0592610.1"/>
    </source>
</evidence>
<evidence type="ECO:0000256" key="1">
    <source>
        <dbReference type="SAM" id="SignalP"/>
    </source>
</evidence>
<dbReference type="Pfam" id="PF16036">
    <property type="entry name" value="Chalcone_3"/>
    <property type="match status" value="1"/>
</dbReference>
<feature type="signal peptide" evidence="1">
    <location>
        <begin position="1"/>
        <end position="34"/>
    </location>
</feature>
<sequence length="207" mass="22335">MTSTFTTSFTRRLAVKGMMAGALLAAAVSLPAQAASVDVNGYKFEDTAKVAGKDLKLNGAGMRTKLIIKVYAAGLYLPEKKTAVADVLKTEGPRRVTLQMARDISSEDFGKAFMDGLNDNVDKADKQKIVAQIGKFGEMFATIDGLKKGDSLHIDWIPGSGTQIELNGKKLIENVPDITFYNAILRIWLGDKPVDKSLKPALLGEAK</sequence>
<dbReference type="Proteomes" id="UP001205560">
    <property type="component" value="Unassembled WGS sequence"/>
</dbReference>
<evidence type="ECO:0000313" key="4">
    <source>
        <dbReference type="Proteomes" id="UP001205560"/>
    </source>
</evidence>
<reference evidence="3 4" key="1">
    <citation type="submission" date="2022-08" db="EMBL/GenBank/DDBJ databases">
        <title>Reclassification of Massilia species as members of the genera Telluria, Duganella, Pseudoduganella, Mokoshia gen. nov. and Zemynaea gen. nov. using orthogonal and non-orthogonal genome-based approaches.</title>
        <authorList>
            <person name="Bowman J.P."/>
        </authorList>
    </citation>
    <scope>NUCLEOTIDE SEQUENCE [LARGE SCALE GENOMIC DNA]</scope>
    <source>
        <strain evidence="3 4">LMG 28164</strain>
    </source>
</reference>
<dbReference type="Gene3D" id="3.50.70.10">
    <property type="match status" value="1"/>
</dbReference>
<keyword evidence="1" id="KW-0732">Signal</keyword>
<feature type="domain" description="Chalcone isomerase" evidence="2">
    <location>
        <begin position="37"/>
        <end position="204"/>
    </location>
</feature>
<evidence type="ECO:0000259" key="2">
    <source>
        <dbReference type="Pfam" id="PF16036"/>
    </source>
</evidence>
<accession>A0ABT2AEH1</accession>
<proteinExistence type="predicted"/>
<protein>
    <submittedName>
        <fullName evidence="3">Chalcone isomerase family protein</fullName>
    </submittedName>
</protein>
<dbReference type="SUPFAM" id="SSF54626">
    <property type="entry name" value="Chalcone isomerase"/>
    <property type="match status" value="1"/>
</dbReference>
<dbReference type="InterPro" id="IPR006311">
    <property type="entry name" value="TAT_signal"/>
</dbReference>
<dbReference type="GO" id="GO:0016853">
    <property type="term" value="F:isomerase activity"/>
    <property type="evidence" value="ECO:0007669"/>
    <property type="project" value="UniProtKB-KW"/>
</dbReference>
<dbReference type="RefSeq" id="WP_258848377.1">
    <property type="nucleotide sequence ID" value="NZ_JANUGX010000054.1"/>
</dbReference>
<dbReference type="InterPro" id="IPR016088">
    <property type="entry name" value="Chalcone_isomerase_3-sand"/>
</dbReference>
<name>A0ABT2AEH1_9BURK</name>
<dbReference type="InterPro" id="IPR036298">
    <property type="entry name" value="Chalcone_isomerase_sf"/>
</dbReference>